<organism evidence="7 8">
    <name type="scientific">Amycolatopsis jiangsuensis</name>
    <dbReference type="NCBI Taxonomy" id="1181879"/>
    <lineage>
        <taxon>Bacteria</taxon>
        <taxon>Bacillati</taxon>
        <taxon>Actinomycetota</taxon>
        <taxon>Actinomycetes</taxon>
        <taxon>Pseudonocardiales</taxon>
        <taxon>Pseudonocardiaceae</taxon>
        <taxon>Amycolatopsis</taxon>
    </lineage>
</organism>
<dbReference type="PANTHER" id="PTHR11662">
    <property type="entry name" value="SOLUTE CARRIER FAMILY 17"/>
    <property type="match status" value="1"/>
</dbReference>
<feature type="transmembrane region" description="Helical" evidence="5">
    <location>
        <begin position="182"/>
        <end position="200"/>
    </location>
</feature>
<name>A0A840IPS2_9PSEU</name>
<dbReference type="InterPro" id="IPR020846">
    <property type="entry name" value="MFS_dom"/>
</dbReference>
<dbReference type="CDD" id="cd17319">
    <property type="entry name" value="MFS_ExuT_GudP_like"/>
    <property type="match status" value="1"/>
</dbReference>
<keyword evidence="2 5" id="KW-0812">Transmembrane</keyword>
<feature type="transmembrane region" description="Helical" evidence="5">
    <location>
        <begin position="320"/>
        <end position="338"/>
    </location>
</feature>
<protein>
    <submittedName>
        <fullName evidence="7">Sugar phosphate permease</fullName>
    </submittedName>
</protein>
<dbReference type="InterPro" id="IPR050382">
    <property type="entry name" value="MFS_Na/Anion_cotransporter"/>
</dbReference>
<dbReference type="Gene3D" id="1.20.1250.20">
    <property type="entry name" value="MFS general substrate transporter like domains"/>
    <property type="match status" value="2"/>
</dbReference>
<proteinExistence type="predicted"/>
<feature type="transmembrane region" description="Helical" evidence="5">
    <location>
        <begin position="407"/>
        <end position="429"/>
    </location>
</feature>
<keyword evidence="3 5" id="KW-1133">Transmembrane helix</keyword>
<feature type="transmembrane region" description="Helical" evidence="5">
    <location>
        <begin position="344"/>
        <end position="369"/>
    </location>
</feature>
<feature type="transmembrane region" description="Helical" evidence="5">
    <location>
        <begin position="97"/>
        <end position="119"/>
    </location>
</feature>
<dbReference type="PANTHER" id="PTHR11662:SF399">
    <property type="entry name" value="FI19708P1-RELATED"/>
    <property type="match status" value="1"/>
</dbReference>
<evidence type="ECO:0000259" key="6">
    <source>
        <dbReference type="PROSITE" id="PS50850"/>
    </source>
</evidence>
<evidence type="ECO:0000313" key="7">
    <source>
        <dbReference type="EMBL" id="MBB4683455.1"/>
    </source>
</evidence>
<evidence type="ECO:0000256" key="4">
    <source>
        <dbReference type="ARBA" id="ARBA00023136"/>
    </source>
</evidence>
<reference evidence="7 8" key="1">
    <citation type="submission" date="2020-08" db="EMBL/GenBank/DDBJ databases">
        <title>Sequencing the genomes of 1000 actinobacteria strains.</title>
        <authorList>
            <person name="Klenk H.-P."/>
        </authorList>
    </citation>
    <scope>NUCLEOTIDE SEQUENCE [LARGE SCALE GENOMIC DNA]</scope>
    <source>
        <strain evidence="7 8">DSM 45859</strain>
    </source>
</reference>
<evidence type="ECO:0000256" key="2">
    <source>
        <dbReference type="ARBA" id="ARBA00022692"/>
    </source>
</evidence>
<feature type="domain" description="Major facilitator superfamily (MFS) profile" evidence="6">
    <location>
        <begin position="26"/>
        <end position="433"/>
    </location>
</feature>
<dbReference type="SUPFAM" id="SSF103473">
    <property type="entry name" value="MFS general substrate transporter"/>
    <property type="match status" value="1"/>
</dbReference>
<feature type="transmembrane region" description="Helical" evidence="5">
    <location>
        <begin position="245"/>
        <end position="266"/>
    </location>
</feature>
<feature type="transmembrane region" description="Helical" evidence="5">
    <location>
        <begin position="286"/>
        <end position="308"/>
    </location>
</feature>
<comment type="caution">
    <text evidence="7">The sequence shown here is derived from an EMBL/GenBank/DDBJ whole genome shotgun (WGS) entry which is preliminary data.</text>
</comment>
<dbReference type="Pfam" id="PF07690">
    <property type="entry name" value="MFS_1"/>
    <property type="match status" value="1"/>
</dbReference>
<dbReference type="GO" id="GO:0022857">
    <property type="term" value="F:transmembrane transporter activity"/>
    <property type="evidence" value="ECO:0007669"/>
    <property type="project" value="InterPro"/>
</dbReference>
<sequence>MTESPEQPVSAPSSRRPVGKNMRWGIAVLIGVGILINYFDRSNLSVVEGPMSQDLGLSASQFGILLSSFGWSYLLFQIPMGALLDRIGVRWMQRVATLIWFVATALTALVSGMGLILFARLLLGAAEAPSLVAASKAVGYWFPVRERGLASASYEVAAKLSNVIALPLVAGATAIWGWQAGFLTTAILSLLYAAAFWLWYRDPQQKRSLSKQEYDYIVDGGAQQPGESAQPIVAGVGMFLRQRRIWGLSIGFAAYNYSFYLFLTWIPGYLEREMHMSVLKGGAYAVIPWIVATITDLVVAGWLVDRLIKKGYDPTKVRKTVLVVSMLFGLTVVGAAFTHSPGFAVLWITIAMGGLAAVSPVCWSIPSLIAPRGTVGTVGSIMNCIGQIGAITAPLITGFTVDASGAFATAFIIAGIILLIGIVSFVFVLGSLEQVTLGQPAAAVNS</sequence>
<evidence type="ECO:0000256" key="1">
    <source>
        <dbReference type="ARBA" id="ARBA00004651"/>
    </source>
</evidence>
<keyword evidence="8" id="KW-1185">Reference proteome</keyword>
<dbReference type="InterPro" id="IPR011701">
    <property type="entry name" value="MFS"/>
</dbReference>
<dbReference type="PROSITE" id="PS50850">
    <property type="entry name" value="MFS"/>
    <property type="match status" value="1"/>
</dbReference>
<accession>A0A840IPS2</accession>
<dbReference type="InterPro" id="IPR036259">
    <property type="entry name" value="MFS_trans_sf"/>
</dbReference>
<feature type="transmembrane region" description="Helical" evidence="5">
    <location>
        <begin position="381"/>
        <end position="401"/>
    </location>
</feature>
<dbReference type="Proteomes" id="UP000581769">
    <property type="component" value="Unassembled WGS sequence"/>
</dbReference>
<evidence type="ECO:0000313" key="8">
    <source>
        <dbReference type="Proteomes" id="UP000581769"/>
    </source>
</evidence>
<dbReference type="AlphaFoldDB" id="A0A840IPS2"/>
<evidence type="ECO:0000256" key="5">
    <source>
        <dbReference type="SAM" id="Phobius"/>
    </source>
</evidence>
<feature type="transmembrane region" description="Helical" evidence="5">
    <location>
        <begin position="59"/>
        <end position="76"/>
    </location>
</feature>
<comment type="subcellular location">
    <subcellularLocation>
        <location evidence="1">Cell membrane</location>
        <topology evidence="1">Multi-pass membrane protein</topology>
    </subcellularLocation>
</comment>
<dbReference type="RefSeq" id="WP_221457557.1">
    <property type="nucleotide sequence ID" value="NZ_JACHMG010000001.1"/>
</dbReference>
<gene>
    <name evidence="7" type="ORF">BJY18_000940</name>
</gene>
<evidence type="ECO:0000256" key="3">
    <source>
        <dbReference type="ARBA" id="ARBA00022989"/>
    </source>
</evidence>
<feature type="transmembrane region" description="Helical" evidence="5">
    <location>
        <begin position="21"/>
        <end position="39"/>
    </location>
</feature>
<dbReference type="GO" id="GO:0005886">
    <property type="term" value="C:plasma membrane"/>
    <property type="evidence" value="ECO:0007669"/>
    <property type="project" value="UniProtKB-SubCell"/>
</dbReference>
<dbReference type="EMBL" id="JACHMG010000001">
    <property type="protein sequence ID" value="MBB4683455.1"/>
    <property type="molecule type" value="Genomic_DNA"/>
</dbReference>
<keyword evidence="4 5" id="KW-0472">Membrane</keyword>